<evidence type="ECO:0000313" key="3">
    <source>
        <dbReference type="EMBL" id="MDR6867515.1"/>
    </source>
</evidence>
<feature type="domain" description="GIY-YIG" evidence="2">
    <location>
        <begin position="3"/>
        <end position="76"/>
    </location>
</feature>
<sequence>MTDLFAVYRLFSSADVLLYVGATKNVRTRMYQHRADRPWWGEVDETLTTLKWFETVEDAAQAEFDAIRRERPVHNVASTEGRHPQMYRVPSGRRGPRRARVIAMAPDGAGDELMAAQAELEALEAELRRERSARNHALRAALASGVTWKRAGRGHRPLPARHPDLDQGIRLALLVVVE</sequence>
<dbReference type="Pfam" id="PF01541">
    <property type="entry name" value="GIY-YIG"/>
    <property type="match status" value="1"/>
</dbReference>
<feature type="coiled-coil region" evidence="1">
    <location>
        <begin position="113"/>
        <end position="140"/>
    </location>
</feature>
<comment type="caution">
    <text evidence="3">The sequence shown here is derived from an EMBL/GenBank/DDBJ whole genome shotgun (WGS) entry which is preliminary data.</text>
</comment>
<dbReference type="InterPro" id="IPR035901">
    <property type="entry name" value="GIY-YIG_endonuc_sf"/>
</dbReference>
<dbReference type="SMART" id="SM00465">
    <property type="entry name" value="GIYc"/>
    <property type="match status" value="1"/>
</dbReference>
<accession>A0ABU1SD33</accession>
<dbReference type="CDD" id="cd00719">
    <property type="entry name" value="GIY-YIG_SF"/>
    <property type="match status" value="1"/>
</dbReference>
<dbReference type="PROSITE" id="PS50164">
    <property type="entry name" value="GIY_YIG"/>
    <property type="match status" value="1"/>
</dbReference>
<dbReference type="InterPro" id="IPR000305">
    <property type="entry name" value="GIY-YIG_endonuc"/>
</dbReference>
<keyword evidence="3" id="KW-0255">Endonuclease</keyword>
<organism evidence="3 4">
    <name type="scientific">Microbacterium resistens</name>
    <dbReference type="NCBI Taxonomy" id="156977"/>
    <lineage>
        <taxon>Bacteria</taxon>
        <taxon>Bacillati</taxon>
        <taxon>Actinomycetota</taxon>
        <taxon>Actinomycetes</taxon>
        <taxon>Micrococcales</taxon>
        <taxon>Microbacteriaceae</taxon>
        <taxon>Microbacterium</taxon>
    </lineage>
</organism>
<name>A0ABU1SD33_9MICO</name>
<dbReference type="EMBL" id="JAVDUM010000009">
    <property type="protein sequence ID" value="MDR6867515.1"/>
    <property type="molecule type" value="Genomic_DNA"/>
</dbReference>
<gene>
    <name evidence="3" type="ORF">J2Y69_002119</name>
</gene>
<protein>
    <submittedName>
        <fullName evidence="3">GIY-YIG superfamily endonuclease</fullName>
    </submittedName>
</protein>
<evidence type="ECO:0000313" key="4">
    <source>
        <dbReference type="Proteomes" id="UP001259347"/>
    </source>
</evidence>
<keyword evidence="3" id="KW-0378">Hydrolase</keyword>
<dbReference type="SUPFAM" id="SSF82771">
    <property type="entry name" value="GIY-YIG endonuclease"/>
    <property type="match status" value="1"/>
</dbReference>
<keyword evidence="4" id="KW-1185">Reference proteome</keyword>
<evidence type="ECO:0000256" key="1">
    <source>
        <dbReference type="SAM" id="Coils"/>
    </source>
</evidence>
<reference evidence="3 4" key="1">
    <citation type="submission" date="2023-07" db="EMBL/GenBank/DDBJ databases">
        <title>Sorghum-associated microbial communities from plants grown in Nebraska, USA.</title>
        <authorList>
            <person name="Schachtman D."/>
        </authorList>
    </citation>
    <scope>NUCLEOTIDE SEQUENCE [LARGE SCALE GENOMIC DNA]</scope>
    <source>
        <strain evidence="3 4">2980</strain>
    </source>
</reference>
<dbReference type="RefSeq" id="WP_310020398.1">
    <property type="nucleotide sequence ID" value="NZ_JAVDUM010000009.1"/>
</dbReference>
<dbReference type="Proteomes" id="UP001259347">
    <property type="component" value="Unassembled WGS sequence"/>
</dbReference>
<proteinExistence type="predicted"/>
<evidence type="ECO:0000259" key="2">
    <source>
        <dbReference type="PROSITE" id="PS50164"/>
    </source>
</evidence>
<keyword evidence="1" id="KW-0175">Coiled coil</keyword>
<dbReference type="GO" id="GO:0004519">
    <property type="term" value="F:endonuclease activity"/>
    <property type="evidence" value="ECO:0007669"/>
    <property type="project" value="UniProtKB-KW"/>
</dbReference>
<keyword evidence="3" id="KW-0540">Nuclease</keyword>